<dbReference type="EMBL" id="HBIW01014599">
    <property type="protein sequence ID" value="CAE0697132.1"/>
    <property type="molecule type" value="Transcribed_RNA"/>
</dbReference>
<organism evidence="1">
    <name type="scientific">Pelagomonas calceolata</name>
    <dbReference type="NCBI Taxonomy" id="35677"/>
    <lineage>
        <taxon>Eukaryota</taxon>
        <taxon>Sar</taxon>
        <taxon>Stramenopiles</taxon>
        <taxon>Ochrophyta</taxon>
        <taxon>Pelagophyceae</taxon>
        <taxon>Pelagomonadales</taxon>
        <taxon>Pelagomonadaceae</taxon>
        <taxon>Pelagomonas</taxon>
    </lineage>
</organism>
<evidence type="ECO:0000313" key="2">
    <source>
        <dbReference type="EMBL" id="CAH0369236.1"/>
    </source>
</evidence>
<name>A0A7S4E8V3_9STRA</name>
<proteinExistence type="predicted"/>
<protein>
    <submittedName>
        <fullName evidence="1">Uncharacterized protein</fullName>
    </submittedName>
</protein>
<keyword evidence="3" id="KW-1185">Reference proteome</keyword>
<dbReference type="Proteomes" id="UP000789595">
    <property type="component" value="Unassembled WGS sequence"/>
</dbReference>
<evidence type="ECO:0000313" key="3">
    <source>
        <dbReference type="Proteomes" id="UP000789595"/>
    </source>
</evidence>
<dbReference type="EMBL" id="CAKKNE010000002">
    <property type="protein sequence ID" value="CAH0369236.1"/>
    <property type="molecule type" value="Genomic_DNA"/>
</dbReference>
<reference evidence="2" key="2">
    <citation type="submission" date="2021-11" db="EMBL/GenBank/DDBJ databases">
        <authorList>
            <consortium name="Genoscope - CEA"/>
            <person name="William W."/>
        </authorList>
    </citation>
    <scope>NUCLEOTIDE SEQUENCE</scope>
</reference>
<reference evidence="1" key="1">
    <citation type="submission" date="2021-01" db="EMBL/GenBank/DDBJ databases">
        <authorList>
            <person name="Corre E."/>
            <person name="Pelletier E."/>
            <person name="Niang G."/>
            <person name="Scheremetjew M."/>
            <person name="Finn R."/>
            <person name="Kale V."/>
            <person name="Holt S."/>
            <person name="Cochrane G."/>
            <person name="Meng A."/>
            <person name="Brown T."/>
            <person name="Cohen L."/>
        </authorList>
    </citation>
    <scope>NUCLEOTIDE SEQUENCE</scope>
    <source>
        <strain evidence="1">CCMP1756</strain>
    </source>
</reference>
<gene>
    <name evidence="1" type="ORF">PCAL00307_LOCUS12568</name>
    <name evidence="2" type="ORF">PECAL_2P23510</name>
</gene>
<sequence length="235" mass="24446">MGCGASIPAVLAPQQPPTGAYLFGTATGGGEATFTLPEYEKSKPGSVLPLSLDGQTIAQIDGRSLMKDYGRASTAEMMAHLTPVKGADGKLVALVQPIPLIRPSQTACFQCSSNILSTVPRVEGLTPVLEHDGVALYPWATVSPMMSWMSQYSTDIRLATPGGFERFATIGFVSSCGNTQTYGGVLKLADGAVVAKFSRAKGVTSYTAATGVDVGLFVAAHVASVKIMRDSINPA</sequence>
<accession>A0A7S4E8V3</accession>
<dbReference type="AlphaFoldDB" id="A0A7S4E8V3"/>
<evidence type="ECO:0000313" key="1">
    <source>
        <dbReference type="EMBL" id="CAE0697132.1"/>
    </source>
</evidence>